<dbReference type="Pfam" id="PF17754">
    <property type="entry name" value="TetR_C_14"/>
    <property type="match status" value="1"/>
</dbReference>
<dbReference type="Proteomes" id="UP000000328">
    <property type="component" value="Chromosome"/>
</dbReference>
<keyword evidence="1" id="KW-0805">Transcription regulation</keyword>
<dbReference type="AlphaFoldDB" id="A0A0H3D8R1"/>
<evidence type="ECO:0000256" key="1">
    <source>
        <dbReference type="ARBA" id="ARBA00023015"/>
    </source>
</evidence>
<dbReference type="InterPro" id="IPR050109">
    <property type="entry name" value="HTH-type_TetR-like_transc_reg"/>
</dbReference>
<dbReference type="HOGENOM" id="CLU_069356_2_2_11"/>
<dbReference type="GO" id="GO:0003700">
    <property type="term" value="F:DNA-binding transcription factor activity"/>
    <property type="evidence" value="ECO:0007669"/>
    <property type="project" value="TreeGrafter"/>
</dbReference>
<dbReference type="EMBL" id="CP002000">
    <property type="protein sequence ID" value="ADJ47375.1"/>
    <property type="molecule type" value="Genomic_DNA"/>
</dbReference>
<feature type="DNA-binding region" description="H-T-H motif" evidence="4">
    <location>
        <begin position="41"/>
        <end position="60"/>
    </location>
</feature>
<dbReference type="OrthoDB" id="956698at2"/>
<dbReference type="GO" id="GO:0000976">
    <property type="term" value="F:transcription cis-regulatory region binding"/>
    <property type="evidence" value="ECO:0007669"/>
    <property type="project" value="TreeGrafter"/>
</dbReference>
<evidence type="ECO:0000259" key="5">
    <source>
        <dbReference type="PROSITE" id="PS50977"/>
    </source>
</evidence>
<dbReference type="PANTHER" id="PTHR30055">
    <property type="entry name" value="HTH-TYPE TRANSCRIPTIONAL REGULATOR RUTR"/>
    <property type="match status" value="1"/>
</dbReference>
<evidence type="ECO:0000256" key="4">
    <source>
        <dbReference type="PROSITE-ProRule" id="PRU00335"/>
    </source>
</evidence>
<dbReference type="InterPro" id="IPR001647">
    <property type="entry name" value="HTH_TetR"/>
</dbReference>
<dbReference type="InterPro" id="IPR041347">
    <property type="entry name" value="MftR_C"/>
</dbReference>
<evidence type="ECO:0000313" key="6">
    <source>
        <dbReference type="EMBL" id="ADJ47375.1"/>
    </source>
</evidence>
<dbReference type="SUPFAM" id="SSF46689">
    <property type="entry name" value="Homeodomain-like"/>
    <property type="match status" value="1"/>
</dbReference>
<organism evidence="6 7">
    <name type="scientific">Amycolatopsis mediterranei (strain U-32)</name>
    <dbReference type="NCBI Taxonomy" id="749927"/>
    <lineage>
        <taxon>Bacteria</taxon>
        <taxon>Bacillati</taxon>
        <taxon>Actinomycetota</taxon>
        <taxon>Actinomycetes</taxon>
        <taxon>Pseudonocardiales</taxon>
        <taxon>Pseudonocardiaceae</taxon>
        <taxon>Amycolatopsis</taxon>
    </lineage>
</organism>
<dbReference type="Gene3D" id="1.10.10.60">
    <property type="entry name" value="Homeodomain-like"/>
    <property type="match status" value="1"/>
</dbReference>
<proteinExistence type="predicted"/>
<dbReference type="Gene3D" id="1.10.357.10">
    <property type="entry name" value="Tetracycline Repressor, domain 2"/>
    <property type="match status" value="1"/>
</dbReference>
<protein>
    <submittedName>
        <fullName evidence="6">TetR family transcriptional regulator</fullName>
    </submittedName>
</protein>
<dbReference type="PROSITE" id="PS50977">
    <property type="entry name" value="HTH_TETR_2"/>
    <property type="match status" value="1"/>
</dbReference>
<dbReference type="KEGG" id="amd:AMED_5622"/>
<evidence type="ECO:0000313" key="7">
    <source>
        <dbReference type="Proteomes" id="UP000000328"/>
    </source>
</evidence>
<accession>A0A0H3D8R1</accession>
<keyword evidence="3" id="KW-0804">Transcription</keyword>
<name>A0A0H3D8R1_AMYMU</name>
<dbReference type="InterPro" id="IPR009057">
    <property type="entry name" value="Homeodomain-like_sf"/>
</dbReference>
<dbReference type="eggNOG" id="COG1309">
    <property type="taxonomic scope" value="Bacteria"/>
</dbReference>
<feature type="domain" description="HTH tetR-type" evidence="5">
    <location>
        <begin position="18"/>
        <end position="78"/>
    </location>
</feature>
<evidence type="ECO:0000256" key="2">
    <source>
        <dbReference type="ARBA" id="ARBA00023125"/>
    </source>
</evidence>
<dbReference type="PRINTS" id="PR00455">
    <property type="entry name" value="HTHTETR"/>
</dbReference>
<sequence length="208" mass="22674">MVEMSVASTAGIAERKRQLVRNELAEAAVALLADQGFEETTVDQIVAAVGMSRRTFSRYFESKEDVVVHLLAGAGAQMCAELRARPGDEPPALALRHAVSVFTSICRVDRERTLRVSRLILDTPALLARFLERQSQWQAEMAGILARRTGLVPDTDLRPALAAGVALTAFQTGLRHWVDNDGTTAIDELVDQAFVMITPALDLSTDQS</sequence>
<evidence type="ECO:0000256" key="3">
    <source>
        <dbReference type="ARBA" id="ARBA00023163"/>
    </source>
</evidence>
<dbReference type="Pfam" id="PF00440">
    <property type="entry name" value="TetR_N"/>
    <property type="match status" value="1"/>
</dbReference>
<gene>
    <name evidence="6" type="ordered locus">AMED_5622</name>
</gene>
<dbReference type="PANTHER" id="PTHR30055:SF238">
    <property type="entry name" value="MYCOFACTOCIN BIOSYNTHESIS TRANSCRIPTIONAL REGULATOR MFTR-RELATED"/>
    <property type="match status" value="1"/>
</dbReference>
<reference evidence="6 7" key="1">
    <citation type="journal article" date="2010" name="Cell Res.">
        <title>Complete genome sequence of the rifamycin SV-producing Amycolatopsis mediterranei U32 revealed its genetic characteristics in phylogeny and metabolism.</title>
        <authorList>
            <person name="Zhao W."/>
            <person name="Zhong Y."/>
            <person name="Yuan H."/>
            <person name="Wang J."/>
            <person name="Zheng H."/>
            <person name="Wang Y."/>
            <person name="Cen X."/>
            <person name="Xu F."/>
            <person name="Bai J."/>
            <person name="Han X."/>
            <person name="Lu G."/>
            <person name="Zhu Y."/>
            <person name="Shao Z."/>
            <person name="Yan H."/>
            <person name="Li C."/>
            <person name="Peng N."/>
            <person name="Zhang Z."/>
            <person name="Zhang Y."/>
            <person name="Lin W."/>
            <person name="Fan Y."/>
            <person name="Qin Z."/>
            <person name="Hu Y."/>
            <person name="Zhu B."/>
            <person name="Wang S."/>
            <person name="Ding X."/>
            <person name="Zhao G.P."/>
        </authorList>
    </citation>
    <scope>NUCLEOTIDE SEQUENCE [LARGE SCALE GENOMIC DNA]</scope>
    <source>
        <strain evidence="7">U-32</strain>
    </source>
</reference>
<keyword evidence="2 4" id="KW-0238">DNA-binding</keyword>
<dbReference type="PATRIC" id="fig|749927.5.peg.5834"/>